<reference evidence="1 2" key="1">
    <citation type="submission" date="2018-07" db="EMBL/GenBank/DDBJ databases">
        <title>Genome sequencing of rice bacterial endophytes.</title>
        <authorList>
            <person name="Venturi V."/>
        </authorList>
    </citation>
    <scope>NUCLEOTIDE SEQUENCE [LARGE SCALE GENOMIC DNA]</scope>
    <source>
        <strain evidence="1 2">AG1002</strain>
    </source>
</reference>
<dbReference type="Proteomes" id="UP000256988">
    <property type="component" value="Unassembled WGS sequence"/>
</dbReference>
<dbReference type="EMBL" id="QRDL01000005">
    <property type="protein sequence ID" value="RED02055.1"/>
    <property type="molecule type" value="Genomic_DNA"/>
</dbReference>
<comment type="caution">
    <text evidence="1">The sequence shown here is derived from an EMBL/GenBank/DDBJ whole genome shotgun (WGS) entry which is preliminary data.</text>
</comment>
<name>A0A3D9EI36_ECTOL</name>
<sequence>MHEPVRLVVDICGGAIQGTYAGLPVEIIFVSSDSDDIECADHVVTDEEGKDTAVWLHFADGDQSVVDHFFTQMAAFLQSSS</sequence>
<organism evidence="1 2">
    <name type="scientific">Ectopseudomonas oleovorans</name>
    <name type="common">Pseudomonas oleovorans</name>
    <dbReference type="NCBI Taxonomy" id="301"/>
    <lineage>
        <taxon>Bacteria</taxon>
        <taxon>Pseudomonadati</taxon>
        <taxon>Pseudomonadota</taxon>
        <taxon>Gammaproteobacteria</taxon>
        <taxon>Pseudomonadales</taxon>
        <taxon>Pseudomonadaceae</taxon>
        <taxon>Ectopseudomonas</taxon>
    </lineage>
</organism>
<evidence type="ECO:0000313" key="2">
    <source>
        <dbReference type="Proteomes" id="UP000256988"/>
    </source>
</evidence>
<evidence type="ECO:0000313" key="1">
    <source>
        <dbReference type="EMBL" id="RED02055.1"/>
    </source>
</evidence>
<accession>A0A3D9EI36</accession>
<dbReference type="AlphaFoldDB" id="A0A3D9EI36"/>
<proteinExistence type="predicted"/>
<gene>
    <name evidence="1" type="ORF">DFO60_3680</name>
</gene>
<dbReference type="RefSeq" id="WP_042133119.1">
    <property type="nucleotide sequence ID" value="NZ_QRDL01000005.1"/>
</dbReference>
<protein>
    <submittedName>
        <fullName evidence="1">Uncharacterized protein</fullName>
    </submittedName>
</protein>